<proteinExistence type="predicted"/>
<dbReference type="Gene3D" id="3.30.386.10">
    <property type="entry name" value="Chitosanase, subunit A, domain 2"/>
    <property type="match status" value="1"/>
</dbReference>
<dbReference type="PROSITE" id="PS60000">
    <property type="entry name" value="CHITOSANASE_46_80"/>
    <property type="match status" value="1"/>
</dbReference>
<dbReference type="RefSeq" id="WP_125691001.1">
    <property type="nucleotide sequence ID" value="NZ_JBHSSK010000009.1"/>
</dbReference>
<evidence type="ECO:0000313" key="3">
    <source>
        <dbReference type="Proteomes" id="UP001596254"/>
    </source>
</evidence>
<dbReference type="Gene3D" id="1.20.141.10">
    <property type="entry name" value="Chitosanase, subunit A, domain 1"/>
    <property type="match status" value="1"/>
</dbReference>
<dbReference type="Pfam" id="PF01374">
    <property type="entry name" value="Glyco_hydro_46"/>
    <property type="match status" value="1"/>
</dbReference>
<evidence type="ECO:0000313" key="2">
    <source>
        <dbReference type="EMBL" id="MFC6206480.1"/>
    </source>
</evidence>
<dbReference type="SUPFAM" id="SSF53955">
    <property type="entry name" value="Lysozyme-like"/>
    <property type="match status" value="1"/>
</dbReference>
<feature type="signal peptide" evidence="1">
    <location>
        <begin position="1"/>
        <end position="22"/>
    </location>
</feature>
<dbReference type="Proteomes" id="UP001596254">
    <property type="component" value="Unassembled WGS sequence"/>
</dbReference>
<organism evidence="2 3">
    <name type="scientific">Levilactobacillus tongjiangensis</name>
    <dbReference type="NCBI Taxonomy" id="2486023"/>
    <lineage>
        <taxon>Bacteria</taxon>
        <taxon>Bacillati</taxon>
        <taxon>Bacillota</taxon>
        <taxon>Bacilli</taxon>
        <taxon>Lactobacillales</taxon>
        <taxon>Lactobacillaceae</taxon>
        <taxon>Levilactobacillus</taxon>
    </lineage>
</organism>
<keyword evidence="3" id="KW-1185">Reference proteome</keyword>
<dbReference type="EMBL" id="JBHSSK010000009">
    <property type="protein sequence ID" value="MFC6206480.1"/>
    <property type="molecule type" value="Genomic_DNA"/>
</dbReference>
<name>A0ABW1SPS0_9LACO</name>
<feature type="chain" id="PRO_5047186386" evidence="1">
    <location>
        <begin position="23"/>
        <end position="264"/>
    </location>
</feature>
<sequence>MRRIVQGLLLLALVSGLTGCTATSGYRAKHTIQTGKLRATTFSLVASAENSTTNYHQQYGYIEDIGDGRGYTAGIIGFTSATGDLRQVVQRYVRLKSYHNGLRRYLPALRRVNGSASHTGLGSGFVKAWHQAAKDPQMIRAQDTILNRQYLRPVLKAAKQDDLSPLGQYIYYDAVVVHGPGEDSQSFGGIRRQAKRFAKTPRQGGNQADYLRAFLQARAKVMKQERAHKDLSRLNVQRQFIKDKNYQLKRPLSWRMYGDAYRLS</sequence>
<accession>A0ABW1SPS0</accession>
<comment type="caution">
    <text evidence="2">The sequence shown here is derived from an EMBL/GenBank/DDBJ whole genome shotgun (WGS) entry which is preliminary data.</text>
</comment>
<dbReference type="PIRSF" id="PIRSF036551">
    <property type="entry name" value="Chitosanase"/>
    <property type="match status" value="1"/>
</dbReference>
<gene>
    <name evidence="2" type="ORF">ACFP1G_03175</name>
</gene>
<evidence type="ECO:0000256" key="1">
    <source>
        <dbReference type="SAM" id="SignalP"/>
    </source>
</evidence>
<dbReference type="CDD" id="cd00978">
    <property type="entry name" value="chitosanase_GH46"/>
    <property type="match status" value="1"/>
</dbReference>
<keyword evidence="1" id="KW-0732">Signal</keyword>
<dbReference type="InterPro" id="IPR023099">
    <property type="entry name" value="Glyco_hydro_46_N"/>
</dbReference>
<protein>
    <submittedName>
        <fullName evidence="2">Chitosanase</fullName>
    </submittedName>
</protein>
<dbReference type="InterPro" id="IPR023346">
    <property type="entry name" value="Lysozyme-like_dom_sf"/>
</dbReference>
<dbReference type="PROSITE" id="PS51257">
    <property type="entry name" value="PROKAR_LIPOPROTEIN"/>
    <property type="match status" value="1"/>
</dbReference>
<reference evidence="3" key="1">
    <citation type="journal article" date="2019" name="Int. J. Syst. Evol. Microbiol.">
        <title>The Global Catalogue of Microorganisms (GCM) 10K type strain sequencing project: providing services to taxonomists for standard genome sequencing and annotation.</title>
        <authorList>
            <consortium name="The Broad Institute Genomics Platform"/>
            <consortium name="The Broad Institute Genome Sequencing Center for Infectious Disease"/>
            <person name="Wu L."/>
            <person name="Ma J."/>
        </authorList>
    </citation>
    <scope>NUCLEOTIDE SEQUENCE [LARGE SCALE GENOMIC DNA]</scope>
    <source>
        <strain evidence="3">CCM 8905</strain>
    </source>
</reference>
<dbReference type="InterPro" id="IPR000400">
    <property type="entry name" value="Glyco_hydro_46"/>
</dbReference>